<evidence type="ECO:0000256" key="6">
    <source>
        <dbReference type="RuleBase" id="RU000492"/>
    </source>
</evidence>
<evidence type="ECO:0000256" key="1">
    <source>
        <dbReference type="ARBA" id="ARBA00022741"/>
    </source>
</evidence>
<keyword evidence="12" id="KW-1185">Reference proteome</keyword>
<dbReference type="InterPro" id="IPR014014">
    <property type="entry name" value="RNA_helicase_DEAD_Q_motif"/>
</dbReference>
<evidence type="ECO:0000256" key="7">
    <source>
        <dbReference type="SAM" id="MobiDB-lite"/>
    </source>
</evidence>
<dbReference type="Pfam" id="PF00270">
    <property type="entry name" value="DEAD"/>
    <property type="match status" value="1"/>
</dbReference>
<reference evidence="11 12" key="1">
    <citation type="journal article" date="2024" name="Science">
        <title>Giant polyketide synthase enzymes in the biosynthesis of giant marine polyether toxins.</title>
        <authorList>
            <person name="Fallon T.R."/>
            <person name="Shende V.V."/>
            <person name="Wierzbicki I.H."/>
            <person name="Pendleton A.L."/>
            <person name="Watervoot N.F."/>
            <person name="Auber R.P."/>
            <person name="Gonzalez D.J."/>
            <person name="Wisecaver J.H."/>
            <person name="Moore B.S."/>
        </authorList>
    </citation>
    <scope>NUCLEOTIDE SEQUENCE [LARGE SCALE GENOMIC DNA]</scope>
    <source>
        <strain evidence="11 12">12B1</strain>
    </source>
</reference>
<keyword evidence="2 6" id="KW-0378">Hydrolase</keyword>
<evidence type="ECO:0000256" key="4">
    <source>
        <dbReference type="ARBA" id="ARBA00022840"/>
    </source>
</evidence>
<dbReference type="SMART" id="SM00487">
    <property type="entry name" value="DEXDc"/>
    <property type="match status" value="1"/>
</dbReference>
<dbReference type="PROSITE" id="PS51195">
    <property type="entry name" value="Q_MOTIF"/>
    <property type="match status" value="1"/>
</dbReference>
<dbReference type="InterPro" id="IPR011545">
    <property type="entry name" value="DEAD/DEAH_box_helicase_dom"/>
</dbReference>
<accession>A0AB34ILZ8</accession>
<dbReference type="InterPro" id="IPR014001">
    <property type="entry name" value="Helicase_ATP-bd"/>
</dbReference>
<keyword evidence="1 6" id="KW-0547">Nucleotide-binding</keyword>
<evidence type="ECO:0000259" key="10">
    <source>
        <dbReference type="PROSITE" id="PS51195"/>
    </source>
</evidence>
<dbReference type="InterPro" id="IPR050079">
    <property type="entry name" value="DEAD_box_RNA_helicase"/>
</dbReference>
<evidence type="ECO:0000259" key="9">
    <source>
        <dbReference type="PROSITE" id="PS51194"/>
    </source>
</evidence>
<dbReference type="GO" id="GO:0005524">
    <property type="term" value="F:ATP binding"/>
    <property type="evidence" value="ECO:0007669"/>
    <property type="project" value="UniProtKB-KW"/>
</dbReference>
<feature type="region of interest" description="Disordered" evidence="7">
    <location>
        <begin position="1"/>
        <end position="124"/>
    </location>
</feature>
<feature type="compositionally biased region" description="Basic and acidic residues" evidence="7">
    <location>
        <begin position="563"/>
        <end position="574"/>
    </location>
</feature>
<evidence type="ECO:0000256" key="3">
    <source>
        <dbReference type="ARBA" id="ARBA00022806"/>
    </source>
</evidence>
<sequence length="718" mass="79449">MSLVYTIEDDEEEVLPESSDDEEFEIGGAAYELEDTSASGKWSTSTASKGIAPRHASKVSTLDEKLRARAAQLGEQKPPPVSEEEQAADVRDKKALKKKAAKRAQPPAAEARDDDADETITRPDENASFAGLQLSKPLLKAINELGYARPTPIQTAVLPRALQGSDICGSAVTGSGKTAAFLLPCLERLLHVPRRIAATRVLVLCPTRELASQCLEMGQQLARFTELRLCLVVGGLSLKMQESEMRTRPDVVIATPGRLIDVLRNCVSVGLELLEVLVLDEADRLLELGFKAEVEEIVAACPRSRQTLLFSATITEEVARLANISLNRPLQVKVDPTNNVAATLQQEFVRLRPQKEHEREALLLSLCTRTYTDRVIIFLSSKVHAHRMKIIFGLVGLHAAELHGNLTQQQRLLALEEFRDGKVDFLLATDLAGRGLDIRGVRVVINFELPTELKAYTHRVGRTARAGSDGRAVSIVSERDRAFLKQVLKHAADVVKTRTIPPEVVAYWVDKIASLEPQIDEVLQGEKEEKAIRLAEMEANKASNLITYRDEIASRPARSWFQTEKERESTRELAKAQQPTSMRASDGRGEEVEKPPAEEKRKKLKRDRFAGMSRKKRRAIQRDEAFAAAVEGDEDGGGRIKVPNQKAVARAAKTQARGMPMVLGKRKMADSAGGPKPKQPKKAPSALEAAVDANRKREKKIPKKLKSHSKPKFAKRRR</sequence>
<feature type="short sequence motif" description="Q motif" evidence="5">
    <location>
        <begin position="127"/>
        <end position="155"/>
    </location>
</feature>
<dbReference type="PROSITE" id="PS51194">
    <property type="entry name" value="HELICASE_CTER"/>
    <property type="match status" value="1"/>
</dbReference>
<keyword evidence="3 6" id="KW-0347">Helicase</keyword>
<feature type="compositionally biased region" description="Basic residues" evidence="7">
    <location>
        <begin position="696"/>
        <end position="718"/>
    </location>
</feature>
<evidence type="ECO:0000256" key="5">
    <source>
        <dbReference type="PROSITE-ProRule" id="PRU00552"/>
    </source>
</evidence>
<dbReference type="SMART" id="SM00490">
    <property type="entry name" value="HELICc"/>
    <property type="match status" value="1"/>
</dbReference>
<proteinExistence type="inferred from homology"/>
<dbReference type="GO" id="GO:0016787">
    <property type="term" value="F:hydrolase activity"/>
    <property type="evidence" value="ECO:0007669"/>
    <property type="project" value="UniProtKB-KW"/>
</dbReference>
<keyword evidence="4 6" id="KW-0067">ATP-binding</keyword>
<dbReference type="GO" id="GO:0005829">
    <property type="term" value="C:cytosol"/>
    <property type="evidence" value="ECO:0007669"/>
    <property type="project" value="TreeGrafter"/>
</dbReference>
<dbReference type="Gene3D" id="3.40.50.300">
    <property type="entry name" value="P-loop containing nucleotide triphosphate hydrolases"/>
    <property type="match status" value="2"/>
</dbReference>
<dbReference type="CDD" id="cd18787">
    <property type="entry name" value="SF2_C_DEAD"/>
    <property type="match status" value="1"/>
</dbReference>
<dbReference type="GO" id="GO:0003724">
    <property type="term" value="F:RNA helicase activity"/>
    <property type="evidence" value="ECO:0007669"/>
    <property type="project" value="InterPro"/>
</dbReference>
<dbReference type="PROSITE" id="PS51192">
    <property type="entry name" value="HELICASE_ATP_BIND_1"/>
    <property type="match status" value="1"/>
</dbReference>
<feature type="compositionally biased region" description="Polar residues" evidence="7">
    <location>
        <begin position="36"/>
        <end position="48"/>
    </location>
</feature>
<evidence type="ECO:0008006" key="13">
    <source>
        <dbReference type="Google" id="ProtNLM"/>
    </source>
</evidence>
<dbReference type="PROSITE" id="PS00039">
    <property type="entry name" value="DEAD_ATP_HELICASE"/>
    <property type="match status" value="1"/>
</dbReference>
<feature type="domain" description="DEAD-box RNA helicase Q" evidence="10">
    <location>
        <begin position="127"/>
        <end position="155"/>
    </location>
</feature>
<name>A0AB34ILZ8_PRYPA</name>
<dbReference type="SUPFAM" id="SSF52540">
    <property type="entry name" value="P-loop containing nucleoside triphosphate hydrolases"/>
    <property type="match status" value="2"/>
</dbReference>
<evidence type="ECO:0000313" key="11">
    <source>
        <dbReference type="EMBL" id="KAL1503172.1"/>
    </source>
</evidence>
<comment type="similarity">
    <text evidence="6">Belongs to the DEAD box helicase family.</text>
</comment>
<dbReference type="Proteomes" id="UP001515480">
    <property type="component" value="Unassembled WGS sequence"/>
</dbReference>
<feature type="compositionally biased region" description="Acidic residues" evidence="7">
    <location>
        <begin position="7"/>
        <end position="25"/>
    </location>
</feature>
<evidence type="ECO:0000313" key="12">
    <source>
        <dbReference type="Proteomes" id="UP001515480"/>
    </source>
</evidence>
<dbReference type="Pfam" id="PF00271">
    <property type="entry name" value="Helicase_C"/>
    <property type="match status" value="1"/>
</dbReference>
<feature type="compositionally biased region" description="Basic and acidic residues" evidence="7">
    <location>
        <begin position="585"/>
        <end position="601"/>
    </location>
</feature>
<protein>
    <recommendedName>
        <fullName evidence="13">RNA helicase</fullName>
    </recommendedName>
</protein>
<feature type="domain" description="Helicase ATP-binding" evidence="8">
    <location>
        <begin position="158"/>
        <end position="332"/>
    </location>
</feature>
<feature type="domain" description="Helicase C-terminal" evidence="9">
    <location>
        <begin position="343"/>
        <end position="513"/>
    </location>
</feature>
<dbReference type="PANTHER" id="PTHR47959:SF1">
    <property type="entry name" value="ATP-DEPENDENT RNA HELICASE DBPA"/>
    <property type="match status" value="1"/>
</dbReference>
<dbReference type="InterPro" id="IPR000629">
    <property type="entry name" value="RNA-helicase_DEAD-box_CS"/>
</dbReference>
<dbReference type="InterPro" id="IPR027417">
    <property type="entry name" value="P-loop_NTPase"/>
</dbReference>
<dbReference type="PANTHER" id="PTHR47959">
    <property type="entry name" value="ATP-DEPENDENT RNA HELICASE RHLE-RELATED"/>
    <property type="match status" value="1"/>
</dbReference>
<dbReference type="GO" id="GO:0003676">
    <property type="term" value="F:nucleic acid binding"/>
    <property type="evidence" value="ECO:0007669"/>
    <property type="project" value="InterPro"/>
</dbReference>
<organism evidence="11 12">
    <name type="scientific">Prymnesium parvum</name>
    <name type="common">Toxic golden alga</name>
    <dbReference type="NCBI Taxonomy" id="97485"/>
    <lineage>
        <taxon>Eukaryota</taxon>
        <taxon>Haptista</taxon>
        <taxon>Haptophyta</taxon>
        <taxon>Prymnesiophyceae</taxon>
        <taxon>Prymnesiales</taxon>
        <taxon>Prymnesiaceae</taxon>
        <taxon>Prymnesium</taxon>
    </lineage>
</organism>
<dbReference type="InterPro" id="IPR001650">
    <property type="entry name" value="Helicase_C-like"/>
</dbReference>
<feature type="region of interest" description="Disordered" evidence="7">
    <location>
        <begin position="559"/>
        <end position="718"/>
    </location>
</feature>
<dbReference type="AlphaFoldDB" id="A0AB34ILZ8"/>
<evidence type="ECO:0000256" key="2">
    <source>
        <dbReference type="ARBA" id="ARBA00022801"/>
    </source>
</evidence>
<comment type="caution">
    <text evidence="11">The sequence shown here is derived from an EMBL/GenBank/DDBJ whole genome shotgun (WGS) entry which is preliminary data.</text>
</comment>
<gene>
    <name evidence="11" type="ORF">AB1Y20_011231</name>
</gene>
<dbReference type="EMBL" id="JBGBPQ010000022">
    <property type="protein sequence ID" value="KAL1503172.1"/>
    <property type="molecule type" value="Genomic_DNA"/>
</dbReference>
<evidence type="ECO:0000259" key="8">
    <source>
        <dbReference type="PROSITE" id="PS51192"/>
    </source>
</evidence>
<dbReference type="CDD" id="cd17947">
    <property type="entry name" value="DEADc_DDX27"/>
    <property type="match status" value="1"/>
</dbReference>